<dbReference type="SUPFAM" id="SSF52058">
    <property type="entry name" value="L domain-like"/>
    <property type="match status" value="1"/>
</dbReference>
<dbReference type="PANTHER" id="PTHR46708:SF2">
    <property type="entry name" value="FIBRONECTIN TYPE-III DOMAIN-CONTAINING PROTEIN"/>
    <property type="match status" value="1"/>
</dbReference>
<dbReference type="InterPro" id="IPR003961">
    <property type="entry name" value="FN3_dom"/>
</dbReference>
<sequence>MNIFKKIPAVIASVAVIVSLSAVAVSANSYVPEVSDVITEDVSIASVSATKAQREQAQQIIADYIAKNIPNGIADVSKMDKVAAYVASFTYDKSNSDPYLMVLNGSGSDYASAKLAVYMLGEVGLTAKTRYAYSENEEIPMKTATSMATTAVRLGDGSVYLLYIGGDVLGQKTFISQKLNSRFLYKEISKNKYAVYSWIQFDDEVKGYDKATKTIMNIPGYIDGHKIEVIAAEFTRGCIGVSKVTIPNTVTEIKRGAFVYTKRIQSISISSSVKTIAADVFSGNNCLKFTVDSNNKYFQAINGDLYSKDGKTLVSATGSSMTKIPSFVEVIGDDAFCGNDHIVDITIPATVKKISYAAFASCDNLRNVIIEGNGLTTVESRAFQTTKLISLNIPSSVTSFSYDAFNWAEIILVICPDGEISQKLTGKDKIQNLLVDTSGTLTGRTFTKKPTCESDGELKVNFSTGSSKTYTIPKSNLYHDYKVDAIKSETCTNDGCITYRCTVCDSHRTEDTTYATGHSFSSTWTLDKAPTCAEQGSQSRHCTKCDEKTDVIYVSPTGNHTYTAWKTTKNPDCTKPGEQRCSCTVCGKVLTRELDPLGHKYVDTVVDATYDAKGYTLHKCSVCGSSYKSDYTDILVLGYVKNLKVTRQNPKFITLEWSMSTDGSGYEVEQYKGGKWVRISKTDSSANCALTVTNLTPGTSYTFRVRLRKVSGSTVQYGGYIRAVATTVLPNVTTFTAPQTTSRTVTLKWAENADATGYIIEQYKGGKWTQILKTTGNTTLQCTASSLAPETRYSFRIKSYKKTGSVVVCSDYTNIAATTRIACVSGLTAKSSTVSSVTLSWNKVASATGYVVEIYKGGKWNTVLTTKNNTALSCKVTGLAAGATYKARIKCYRLANGAYSFSEYLEADVNTRIANVTGFKSSGNTASSITFSWNKNTAATGYIVEIYKGGKWTQILNAKSNTTLTCTATGLSANATYSVRIKSFKKTTATTYFSDYLTFSADTRIPNVTSLTYKADSASQITLSWKRNAAADGYTVEIYRGGKWEQLLCATSNTKLSCKITGLAEGSTYSVRIKSYKVKNGRTVFSEYLKSTATTGLNPVAKLGEQTSNTASSIRFSWARKSCATGYIVEIYKGGKWNLVTKTTSNTVTSCQITNLKAGTSYTFRVRAYLTVNGSTIYSDNVRTVQTTK</sequence>
<dbReference type="PANTHER" id="PTHR46708">
    <property type="entry name" value="TENASCIN"/>
    <property type="match status" value="1"/>
</dbReference>
<reference evidence="4" key="1">
    <citation type="submission" date="2023-01" db="EMBL/GenBank/DDBJ databases">
        <title>Human gut microbiome strain richness.</title>
        <authorList>
            <person name="Chen-Liaw A."/>
        </authorList>
    </citation>
    <scope>NUCLEOTIDE SEQUENCE</scope>
    <source>
        <strain evidence="4">1001283st1_G1_1001283B150217_161031</strain>
    </source>
</reference>
<evidence type="ECO:0000256" key="1">
    <source>
        <dbReference type="ARBA" id="ARBA00022737"/>
    </source>
</evidence>
<keyword evidence="2" id="KW-0732">Signal</keyword>
<evidence type="ECO:0000313" key="5">
    <source>
        <dbReference type="Proteomes" id="UP001210809"/>
    </source>
</evidence>
<feature type="domain" description="Fibronectin type-III" evidence="3">
    <location>
        <begin position="1099"/>
        <end position="1189"/>
    </location>
</feature>
<dbReference type="InterPro" id="IPR050991">
    <property type="entry name" value="ECM_Regulatory_Proteins"/>
</dbReference>
<accession>A0AAW6CYK3</accession>
<dbReference type="Proteomes" id="UP001210809">
    <property type="component" value="Unassembled WGS sequence"/>
</dbReference>
<dbReference type="AlphaFoldDB" id="A0AAW6CYK3"/>
<dbReference type="InterPro" id="IPR036116">
    <property type="entry name" value="FN3_sf"/>
</dbReference>
<organism evidence="4 5">
    <name type="scientific">[Eubacterium] siraeum</name>
    <dbReference type="NCBI Taxonomy" id="39492"/>
    <lineage>
        <taxon>Bacteria</taxon>
        <taxon>Bacillati</taxon>
        <taxon>Bacillota</taxon>
        <taxon>Clostridia</taxon>
        <taxon>Eubacteriales</taxon>
        <taxon>Oscillospiraceae</taxon>
        <taxon>Oscillospiraceae incertae sedis</taxon>
    </lineage>
</organism>
<evidence type="ECO:0000256" key="2">
    <source>
        <dbReference type="SAM" id="SignalP"/>
    </source>
</evidence>
<name>A0AAW6CYK3_9FIRM</name>
<dbReference type="PROSITE" id="PS50853">
    <property type="entry name" value="FN3"/>
    <property type="match status" value="6"/>
</dbReference>
<feature type="signal peptide" evidence="2">
    <location>
        <begin position="1"/>
        <end position="24"/>
    </location>
</feature>
<dbReference type="Pfam" id="PF00041">
    <property type="entry name" value="fn3"/>
    <property type="match status" value="5"/>
</dbReference>
<feature type="domain" description="Fibronectin type-III" evidence="3">
    <location>
        <begin position="732"/>
        <end position="822"/>
    </location>
</feature>
<feature type="domain" description="Fibronectin type-III" evidence="3">
    <location>
        <begin position="639"/>
        <end position="731"/>
    </location>
</feature>
<dbReference type="Gene3D" id="2.60.40.10">
    <property type="entry name" value="Immunoglobulins"/>
    <property type="match status" value="6"/>
</dbReference>
<dbReference type="InterPro" id="IPR013783">
    <property type="entry name" value="Ig-like_fold"/>
</dbReference>
<dbReference type="Gene3D" id="3.80.10.10">
    <property type="entry name" value="Ribonuclease Inhibitor"/>
    <property type="match status" value="1"/>
</dbReference>
<dbReference type="InterPro" id="IPR026906">
    <property type="entry name" value="LRR_5"/>
</dbReference>
<feature type="domain" description="Fibronectin type-III" evidence="3">
    <location>
        <begin position="1007"/>
        <end position="1098"/>
    </location>
</feature>
<dbReference type="SMART" id="SM00060">
    <property type="entry name" value="FN3"/>
    <property type="match status" value="6"/>
</dbReference>
<proteinExistence type="predicted"/>
<feature type="domain" description="Fibronectin type-III" evidence="3">
    <location>
        <begin position="912"/>
        <end position="1006"/>
    </location>
</feature>
<dbReference type="EMBL" id="JAQLXW010000007">
    <property type="protein sequence ID" value="MDB8003721.1"/>
    <property type="molecule type" value="Genomic_DNA"/>
</dbReference>
<keyword evidence="1" id="KW-0677">Repeat</keyword>
<evidence type="ECO:0000313" key="4">
    <source>
        <dbReference type="EMBL" id="MDB8003721.1"/>
    </source>
</evidence>
<dbReference type="CDD" id="cd00063">
    <property type="entry name" value="FN3"/>
    <property type="match status" value="5"/>
</dbReference>
<dbReference type="InterPro" id="IPR032675">
    <property type="entry name" value="LRR_dom_sf"/>
</dbReference>
<dbReference type="SUPFAM" id="SSF49265">
    <property type="entry name" value="Fibronectin type III"/>
    <property type="match status" value="4"/>
</dbReference>
<evidence type="ECO:0000259" key="3">
    <source>
        <dbReference type="PROSITE" id="PS50853"/>
    </source>
</evidence>
<gene>
    <name evidence="4" type="ORF">PNE09_06535</name>
</gene>
<dbReference type="Pfam" id="PF13306">
    <property type="entry name" value="LRR_5"/>
    <property type="match status" value="2"/>
</dbReference>
<feature type="domain" description="Fibronectin type-III" evidence="3">
    <location>
        <begin position="823"/>
        <end position="910"/>
    </location>
</feature>
<protein>
    <submittedName>
        <fullName evidence="4">Fibronectin type III domain-containing protein</fullName>
    </submittedName>
</protein>
<feature type="chain" id="PRO_5043610892" evidence="2">
    <location>
        <begin position="25"/>
        <end position="1189"/>
    </location>
</feature>
<comment type="caution">
    <text evidence="4">The sequence shown here is derived from an EMBL/GenBank/DDBJ whole genome shotgun (WGS) entry which is preliminary data.</text>
</comment>